<keyword evidence="2" id="KW-0472">Membrane</keyword>
<feature type="transmembrane region" description="Helical" evidence="2">
    <location>
        <begin position="141"/>
        <end position="166"/>
    </location>
</feature>
<evidence type="ECO:0000256" key="1">
    <source>
        <dbReference type="SAM" id="MobiDB-lite"/>
    </source>
</evidence>
<protein>
    <submittedName>
        <fullName evidence="3">Uncharacterized protein</fullName>
    </submittedName>
</protein>
<reference evidence="3" key="1">
    <citation type="submission" date="2020-06" db="EMBL/GenBank/DDBJ databases">
        <title>WGS assembly of Ceratodon purpureus strain R40.</title>
        <authorList>
            <person name="Carey S.B."/>
            <person name="Jenkins J."/>
            <person name="Shu S."/>
            <person name="Lovell J.T."/>
            <person name="Sreedasyam A."/>
            <person name="Maumus F."/>
            <person name="Tiley G.P."/>
            <person name="Fernandez-Pozo N."/>
            <person name="Barry K."/>
            <person name="Chen C."/>
            <person name="Wang M."/>
            <person name="Lipzen A."/>
            <person name="Daum C."/>
            <person name="Saski C.A."/>
            <person name="Payton A.C."/>
            <person name="Mcbreen J.C."/>
            <person name="Conrad R.E."/>
            <person name="Kollar L.M."/>
            <person name="Olsson S."/>
            <person name="Huttunen S."/>
            <person name="Landis J.B."/>
            <person name="Wickett N.J."/>
            <person name="Johnson M.G."/>
            <person name="Rensing S.A."/>
            <person name="Grimwood J."/>
            <person name="Schmutz J."/>
            <person name="Mcdaniel S.F."/>
        </authorList>
    </citation>
    <scope>NUCLEOTIDE SEQUENCE</scope>
    <source>
        <strain evidence="3">R40</strain>
    </source>
</reference>
<evidence type="ECO:0000313" key="3">
    <source>
        <dbReference type="EMBL" id="KAG0566493.1"/>
    </source>
</evidence>
<feature type="compositionally biased region" description="Basic and acidic residues" evidence="1">
    <location>
        <begin position="1"/>
        <end position="23"/>
    </location>
</feature>
<comment type="caution">
    <text evidence="3">The sequence shown here is derived from an EMBL/GenBank/DDBJ whole genome shotgun (WGS) entry which is preliminary data.</text>
</comment>
<accession>A0A8T0H5C0</accession>
<gene>
    <name evidence="3" type="ORF">KC19_7G067900</name>
</gene>
<feature type="region of interest" description="Disordered" evidence="1">
    <location>
        <begin position="1"/>
        <end position="32"/>
    </location>
</feature>
<keyword evidence="2" id="KW-1133">Transmembrane helix</keyword>
<evidence type="ECO:0000256" key="2">
    <source>
        <dbReference type="SAM" id="Phobius"/>
    </source>
</evidence>
<name>A0A8T0H5C0_CERPU</name>
<organism evidence="3 4">
    <name type="scientific">Ceratodon purpureus</name>
    <name type="common">Fire moss</name>
    <name type="synonym">Dicranum purpureum</name>
    <dbReference type="NCBI Taxonomy" id="3225"/>
    <lineage>
        <taxon>Eukaryota</taxon>
        <taxon>Viridiplantae</taxon>
        <taxon>Streptophyta</taxon>
        <taxon>Embryophyta</taxon>
        <taxon>Bryophyta</taxon>
        <taxon>Bryophytina</taxon>
        <taxon>Bryopsida</taxon>
        <taxon>Dicranidae</taxon>
        <taxon>Pseudoditrichales</taxon>
        <taxon>Ditrichaceae</taxon>
        <taxon>Ceratodon</taxon>
    </lineage>
</organism>
<keyword evidence="4" id="KW-1185">Reference proteome</keyword>
<keyword evidence="2" id="KW-0812">Transmembrane</keyword>
<dbReference type="Proteomes" id="UP000822688">
    <property type="component" value="Chromosome 7"/>
</dbReference>
<dbReference type="EMBL" id="CM026428">
    <property type="protein sequence ID" value="KAG0566493.1"/>
    <property type="molecule type" value="Genomic_DNA"/>
</dbReference>
<sequence>MEYPTHDIPNDSENGLHDNDQRSENPPQQHKRGLAHSIAKVMIHPITGGHGNGKKGHPKIESLVNTIVFSLTKETLQYLKRPEGEAAMAEIITLLAHAASRFMITEEARRAIRVTAEEATTGLYDGLGFKVQELATKVPRFVWVTGVFVVGAYAVLLAVGLLLCLWRFSLYGLVQEQSAFLWYDDWCSHACSQPIILSLHLLCS</sequence>
<evidence type="ECO:0000313" key="4">
    <source>
        <dbReference type="Proteomes" id="UP000822688"/>
    </source>
</evidence>
<dbReference type="AlphaFoldDB" id="A0A8T0H5C0"/>
<proteinExistence type="predicted"/>